<proteinExistence type="predicted"/>
<dbReference type="AlphaFoldDB" id="M2R1A8"/>
<feature type="transmembrane region" description="Helical" evidence="1">
    <location>
        <begin position="191"/>
        <end position="213"/>
    </location>
</feature>
<dbReference type="OrthoDB" id="2796825at2759"/>
<evidence type="ECO:0000313" key="2">
    <source>
        <dbReference type="EMBL" id="EMD32027.1"/>
    </source>
</evidence>
<gene>
    <name evidence="2" type="ORF">CERSUDRAFT_33424</name>
</gene>
<organism evidence="2 3">
    <name type="scientific">Ceriporiopsis subvermispora (strain B)</name>
    <name type="common">White-rot fungus</name>
    <name type="synonym">Gelatoporia subvermispora</name>
    <dbReference type="NCBI Taxonomy" id="914234"/>
    <lineage>
        <taxon>Eukaryota</taxon>
        <taxon>Fungi</taxon>
        <taxon>Dikarya</taxon>
        <taxon>Basidiomycota</taxon>
        <taxon>Agaricomycotina</taxon>
        <taxon>Agaricomycetes</taxon>
        <taxon>Polyporales</taxon>
        <taxon>Gelatoporiaceae</taxon>
        <taxon>Gelatoporia</taxon>
    </lineage>
</organism>
<evidence type="ECO:0008006" key="4">
    <source>
        <dbReference type="Google" id="ProtNLM"/>
    </source>
</evidence>
<dbReference type="HOGENOM" id="CLU_044614_0_0_1"/>
<reference evidence="2 3" key="1">
    <citation type="journal article" date="2012" name="Proc. Natl. Acad. Sci. U.S.A.">
        <title>Comparative genomics of Ceriporiopsis subvermispora and Phanerochaete chrysosporium provide insight into selective ligninolysis.</title>
        <authorList>
            <person name="Fernandez-Fueyo E."/>
            <person name="Ruiz-Duenas F.J."/>
            <person name="Ferreira P."/>
            <person name="Floudas D."/>
            <person name="Hibbett D.S."/>
            <person name="Canessa P."/>
            <person name="Larrondo L.F."/>
            <person name="James T.Y."/>
            <person name="Seelenfreund D."/>
            <person name="Lobos S."/>
            <person name="Polanco R."/>
            <person name="Tello M."/>
            <person name="Honda Y."/>
            <person name="Watanabe T."/>
            <person name="Watanabe T."/>
            <person name="Ryu J.S."/>
            <person name="Kubicek C.P."/>
            <person name="Schmoll M."/>
            <person name="Gaskell J."/>
            <person name="Hammel K.E."/>
            <person name="St John F.J."/>
            <person name="Vanden Wymelenberg A."/>
            <person name="Sabat G."/>
            <person name="Splinter BonDurant S."/>
            <person name="Syed K."/>
            <person name="Yadav J.S."/>
            <person name="Doddapaneni H."/>
            <person name="Subramanian V."/>
            <person name="Lavin J.L."/>
            <person name="Oguiza J.A."/>
            <person name="Perez G."/>
            <person name="Pisabarro A.G."/>
            <person name="Ramirez L."/>
            <person name="Santoyo F."/>
            <person name="Master E."/>
            <person name="Coutinho P.M."/>
            <person name="Henrissat B."/>
            <person name="Lombard V."/>
            <person name="Magnuson J.K."/>
            <person name="Kuees U."/>
            <person name="Hori C."/>
            <person name="Igarashi K."/>
            <person name="Samejima M."/>
            <person name="Held B.W."/>
            <person name="Barry K.W."/>
            <person name="LaButti K.M."/>
            <person name="Lapidus A."/>
            <person name="Lindquist E.A."/>
            <person name="Lucas S.M."/>
            <person name="Riley R."/>
            <person name="Salamov A.A."/>
            <person name="Hoffmeister D."/>
            <person name="Schwenk D."/>
            <person name="Hadar Y."/>
            <person name="Yarden O."/>
            <person name="de Vries R.P."/>
            <person name="Wiebenga A."/>
            <person name="Stenlid J."/>
            <person name="Eastwood D."/>
            <person name="Grigoriev I.V."/>
            <person name="Berka R.M."/>
            <person name="Blanchette R.A."/>
            <person name="Kersten P."/>
            <person name="Martinez A.T."/>
            <person name="Vicuna R."/>
            <person name="Cullen D."/>
        </authorList>
    </citation>
    <scope>NUCLEOTIDE SEQUENCE [LARGE SCALE GENOMIC DNA]</scope>
    <source>
        <strain evidence="2 3">B</strain>
    </source>
</reference>
<dbReference type="EMBL" id="KB445813">
    <property type="protein sequence ID" value="EMD32027.1"/>
    <property type="molecule type" value="Genomic_DNA"/>
</dbReference>
<keyword evidence="3" id="KW-1185">Reference proteome</keyword>
<feature type="transmembrane region" description="Helical" evidence="1">
    <location>
        <begin position="107"/>
        <end position="129"/>
    </location>
</feature>
<keyword evidence="1" id="KW-1133">Transmembrane helix</keyword>
<accession>M2R1A8</accession>
<feature type="transmembrane region" description="Helical" evidence="1">
    <location>
        <begin position="75"/>
        <end position="95"/>
    </location>
</feature>
<dbReference type="Proteomes" id="UP000016930">
    <property type="component" value="Unassembled WGS sequence"/>
</dbReference>
<feature type="transmembrane region" description="Helical" evidence="1">
    <location>
        <begin position="28"/>
        <end position="46"/>
    </location>
</feature>
<evidence type="ECO:0000313" key="3">
    <source>
        <dbReference type="Proteomes" id="UP000016930"/>
    </source>
</evidence>
<name>M2R1A8_CERS8</name>
<protein>
    <recommendedName>
        <fullName evidence="4">G protein-coupled receptor</fullName>
    </recommendedName>
</protein>
<keyword evidence="1" id="KW-0812">Transmembrane</keyword>
<evidence type="ECO:0000256" key="1">
    <source>
        <dbReference type="SAM" id="Phobius"/>
    </source>
</evidence>
<feature type="transmembrane region" description="Helical" evidence="1">
    <location>
        <begin position="225"/>
        <end position="244"/>
    </location>
</feature>
<feature type="transmembrane region" description="Helical" evidence="1">
    <location>
        <begin position="149"/>
        <end position="170"/>
    </location>
</feature>
<feature type="non-terminal residue" evidence="2">
    <location>
        <position position="254"/>
    </location>
</feature>
<feature type="non-terminal residue" evidence="2">
    <location>
        <position position="1"/>
    </location>
</feature>
<sequence length="254" mass="28328">GVELVLYFQTMGMLFNRGRGRMTRNNKFLACFSTALLFLITIYISTEAVFGEEMWIVHAADPGGPVLYFEENASIWYQTWGTVAALMLNWLADGLMIYRCYVISNNFYVVTFPLFLFVATWALGILEVWASGSPGTNFFKGKATQIELAYFLTTVGLNIVTTSLICLRILSQAKHVERAMGRSRAHIYTNATALIIESALPYTVGGIAAAVAVGLNSDISVLMETVYMMFACISPQLLILRVLYGRVWTRETTT</sequence>
<keyword evidence="1" id="KW-0472">Membrane</keyword>